<evidence type="ECO:0000313" key="1">
    <source>
        <dbReference type="EMBL" id="VFS39830.1"/>
    </source>
</evidence>
<evidence type="ECO:0000313" key="2">
    <source>
        <dbReference type="Proteomes" id="UP000351155"/>
    </source>
</evidence>
<dbReference type="InterPro" id="IPR029068">
    <property type="entry name" value="Glyas_Bleomycin-R_OHBP_Dase"/>
</dbReference>
<protein>
    <submittedName>
        <fullName evidence="1">Metapyrocatechase 2</fullName>
    </submittedName>
</protein>
<gene>
    <name evidence="1" type="primary">mcpII_1</name>
    <name evidence="1" type="ORF">NCTC12126_03888</name>
</gene>
<accession>A0A484YTS4</accession>
<name>A0A484YTS4_9ENTR</name>
<reference evidence="1 2" key="1">
    <citation type="submission" date="2019-03" db="EMBL/GenBank/DDBJ databases">
        <authorList>
            <consortium name="Pathogen Informatics"/>
        </authorList>
    </citation>
    <scope>NUCLEOTIDE SEQUENCE [LARGE SCALE GENOMIC DNA]</scope>
    <source>
        <strain evidence="1 2">NCTC12126</strain>
    </source>
</reference>
<dbReference type="Gene3D" id="3.10.180.10">
    <property type="entry name" value="2,3-Dihydroxybiphenyl 1,2-Dioxygenase, domain 1"/>
    <property type="match status" value="1"/>
</dbReference>
<dbReference type="AlphaFoldDB" id="A0A484YTS4"/>
<sequence>MRDIHEVIGGGIAMNKNDWSTFIGPGRHPVSSAYFWYVNSPTGGAFEYYTNDDYLTENWQPRELEHSLISFTEWAVEGGIDHDTRRQQKKPEAV</sequence>
<organism evidence="1 2">
    <name type="scientific">Enterobacter cancerogenus</name>
    <dbReference type="NCBI Taxonomy" id="69218"/>
    <lineage>
        <taxon>Bacteria</taxon>
        <taxon>Pseudomonadati</taxon>
        <taxon>Pseudomonadota</taxon>
        <taxon>Gammaproteobacteria</taxon>
        <taxon>Enterobacterales</taxon>
        <taxon>Enterobacteriaceae</taxon>
        <taxon>Enterobacter</taxon>
        <taxon>Enterobacter cloacae complex</taxon>
    </lineage>
</organism>
<proteinExistence type="predicted"/>
<dbReference type="Proteomes" id="UP000351155">
    <property type="component" value="Unassembled WGS sequence"/>
</dbReference>
<dbReference type="EMBL" id="CAADIW010000041">
    <property type="protein sequence ID" value="VFS39830.1"/>
    <property type="molecule type" value="Genomic_DNA"/>
</dbReference>
<dbReference type="SUPFAM" id="SSF54593">
    <property type="entry name" value="Glyoxalase/Bleomycin resistance protein/Dihydroxybiphenyl dioxygenase"/>
    <property type="match status" value="1"/>
</dbReference>